<evidence type="ECO:0000259" key="6">
    <source>
        <dbReference type="Pfam" id="PF00173"/>
    </source>
</evidence>
<reference evidence="7" key="1">
    <citation type="submission" date="2021-04" db="EMBL/GenBank/DDBJ databases">
        <authorList>
            <person name="Tunstrom K."/>
        </authorList>
    </citation>
    <scope>NUCLEOTIDE SEQUENCE</scope>
</reference>
<dbReference type="Pfam" id="PF00173">
    <property type="entry name" value="Cyt-b5"/>
    <property type="match status" value="1"/>
</dbReference>
<evidence type="ECO:0000256" key="4">
    <source>
        <dbReference type="ARBA" id="ARBA00038168"/>
    </source>
</evidence>
<evidence type="ECO:0000256" key="1">
    <source>
        <dbReference type="ARBA" id="ARBA00022617"/>
    </source>
</evidence>
<dbReference type="OrthoDB" id="260091at2759"/>
<dbReference type="Proteomes" id="UP000691718">
    <property type="component" value="Unassembled WGS sequence"/>
</dbReference>
<dbReference type="PANTHER" id="PTHR21281:SF0">
    <property type="entry name" value="CYTOCHROME B5 DOMAIN-CONTAINING PROTEIN 1"/>
    <property type="match status" value="1"/>
</dbReference>
<dbReference type="PANTHER" id="PTHR21281">
    <property type="entry name" value="CYTOCHROME B5 DOMAIN-CONTAINING PROTEIN 1"/>
    <property type="match status" value="1"/>
</dbReference>
<evidence type="ECO:0000313" key="7">
    <source>
        <dbReference type="EMBL" id="CAG5050993.1"/>
    </source>
</evidence>
<dbReference type="InterPro" id="IPR001199">
    <property type="entry name" value="Cyt_B5-like_heme/steroid-bd"/>
</dbReference>
<name>A0A8S3Y2V1_PARAO</name>
<comment type="caution">
    <text evidence="7">The sequence shown here is derived from an EMBL/GenBank/DDBJ whole genome shotgun (WGS) entry which is preliminary data.</text>
</comment>
<dbReference type="InterPro" id="IPR052320">
    <property type="entry name" value="Cytochrome_b5_domain"/>
</dbReference>
<keyword evidence="2" id="KW-0479">Metal-binding</keyword>
<evidence type="ECO:0000256" key="2">
    <source>
        <dbReference type="ARBA" id="ARBA00022723"/>
    </source>
</evidence>
<organism evidence="7 8">
    <name type="scientific">Parnassius apollo</name>
    <name type="common">Apollo butterfly</name>
    <name type="synonym">Papilio apollo</name>
    <dbReference type="NCBI Taxonomy" id="110799"/>
    <lineage>
        <taxon>Eukaryota</taxon>
        <taxon>Metazoa</taxon>
        <taxon>Ecdysozoa</taxon>
        <taxon>Arthropoda</taxon>
        <taxon>Hexapoda</taxon>
        <taxon>Insecta</taxon>
        <taxon>Pterygota</taxon>
        <taxon>Neoptera</taxon>
        <taxon>Endopterygota</taxon>
        <taxon>Lepidoptera</taxon>
        <taxon>Glossata</taxon>
        <taxon>Ditrysia</taxon>
        <taxon>Papilionoidea</taxon>
        <taxon>Papilionidae</taxon>
        <taxon>Parnassiinae</taxon>
        <taxon>Parnassini</taxon>
        <taxon>Parnassius</taxon>
        <taxon>Parnassius</taxon>
    </lineage>
</organism>
<sequence length="346" mass="40054">MIYSKQEYYTPAEVAIHNSPNDCWVSLNGKVLDLTSWLEKQLKLCKCTKSCSCTVKNWYCGVDCIEYCACFKRGYMYCDAKRLAMTIIAYAGKDVSHWFKGEEWVKYIHPIVGSNIPYMRHGHGFRQPVVPSTRWRPISKPWWQDESFVVGKLTSRTRPIRITNTLTGSSVTLEVCSEETIYQIMMRYLPYNSHMLSYTWRHLGKGLDYNRTLEQNGIVDERDCFNDLALPENIYIPELLLYYNDDLTEDGAEISRLLHDISDAEIQVSESEAEDNLLEDEVQSYAEDYDVSAPPLETNRKLKMCLKRILNLLKVLLPVCRFILSCHIVKISAAETVIVRRPLKAE</sequence>
<keyword evidence="3" id="KW-0408">Iron</keyword>
<keyword evidence="8" id="KW-1185">Reference proteome</keyword>
<dbReference type="AlphaFoldDB" id="A0A8S3Y2V1"/>
<feature type="coiled-coil region" evidence="5">
    <location>
        <begin position="254"/>
        <end position="281"/>
    </location>
</feature>
<protein>
    <submittedName>
        <fullName evidence="7">(apollo) hypothetical protein</fullName>
    </submittedName>
</protein>
<proteinExistence type="inferred from homology"/>
<gene>
    <name evidence="7" type="ORF">PAPOLLO_LOCUS24920</name>
</gene>
<accession>A0A8S3Y2V1</accession>
<comment type="similarity">
    <text evidence="4">Belongs to the cytochrome b5 family.</text>
</comment>
<evidence type="ECO:0000313" key="8">
    <source>
        <dbReference type="Proteomes" id="UP000691718"/>
    </source>
</evidence>
<dbReference type="EMBL" id="CAJQZP010001492">
    <property type="protein sequence ID" value="CAG5050993.1"/>
    <property type="molecule type" value="Genomic_DNA"/>
</dbReference>
<evidence type="ECO:0000256" key="5">
    <source>
        <dbReference type="SAM" id="Coils"/>
    </source>
</evidence>
<feature type="domain" description="Cytochrome b5 heme-binding" evidence="6">
    <location>
        <begin position="10"/>
        <end position="40"/>
    </location>
</feature>
<keyword evidence="1" id="KW-0349">Heme</keyword>
<keyword evidence="5" id="KW-0175">Coiled coil</keyword>
<dbReference type="GO" id="GO:0046872">
    <property type="term" value="F:metal ion binding"/>
    <property type="evidence" value="ECO:0007669"/>
    <property type="project" value="UniProtKB-KW"/>
</dbReference>
<evidence type="ECO:0000256" key="3">
    <source>
        <dbReference type="ARBA" id="ARBA00023004"/>
    </source>
</evidence>